<dbReference type="AlphaFoldDB" id="A0A1I1H5K1"/>
<evidence type="ECO:0000313" key="2">
    <source>
        <dbReference type="EMBL" id="SFC16713.1"/>
    </source>
</evidence>
<gene>
    <name evidence="2" type="ORF">SAMN05421773_102181</name>
</gene>
<dbReference type="InterPro" id="IPR001387">
    <property type="entry name" value="Cro/C1-type_HTH"/>
</dbReference>
<evidence type="ECO:0000259" key="1">
    <source>
        <dbReference type="PROSITE" id="PS50943"/>
    </source>
</evidence>
<feature type="domain" description="HTH cro/C1-type" evidence="1">
    <location>
        <begin position="19"/>
        <end position="74"/>
    </location>
</feature>
<dbReference type="CDD" id="cd00093">
    <property type="entry name" value="HTH_XRE"/>
    <property type="match status" value="1"/>
</dbReference>
<name>A0A1I1H5K1_9ACTN</name>
<protein>
    <submittedName>
        <fullName evidence="2">Helix-turn-helix domain-containing protein</fullName>
    </submittedName>
</protein>
<sequence length="292" mass="32273">MPTPPLVQTVRRRRLGSALRGFRNACGMSIDSAAAAMRWNVSKLSRIENAKAHLPIKDVALLLRQYDVTDPDVIAALEALSKDANKTGWWSTYGDVPGASYKDYIGLEDDAESTHTYTPGLIPGLLQIGQYAREIIAGTAITRTPDEVSALVEVRKKRQAILTDTTRPTGPLKFWAVIHESALHYRSAAVPTLMRDQLRHLLDLTDLTNINIQVMPILATPHPGMVGPFHVVRFPQPWPTVINVENIRGGSFAEGTEDVKVYEAAFERIQAAALPVEDSREKIKQIMEDSTA</sequence>
<reference evidence="2 3" key="1">
    <citation type="submission" date="2016-10" db="EMBL/GenBank/DDBJ databases">
        <authorList>
            <person name="de Groot N.N."/>
        </authorList>
    </citation>
    <scope>NUCLEOTIDE SEQUENCE [LARGE SCALE GENOMIC DNA]</scope>
    <source>
        <strain evidence="2 3">CGMCC 4.5739</strain>
    </source>
</reference>
<dbReference type="InterPro" id="IPR043917">
    <property type="entry name" value="DUF5753"/>
</dbReference>
<dbReference type="Gene3D" id="1.10.260.40">
    <property type="entry name" value="lambda repressor-like DNA-binding domains"/>
    <property type="match status" value="1"/>
</dbReference>
<dbReference type="PROSITE" id="PS50943">
    <property type="entry name" value="HTH_CROC1"/>
    <property type="match status" value="1"/>
</dbReference>
<dbReference type="STRING" id="910347.SAMN05421773_102181"/>
<evidence type="ECO:0000313" key="3">
    <source>
        <dbReference type="Proteomes" id="UP000199207"/>
    </source>
</evidence>
<dbReference type="SMART" id="SM00530">
    <property type="entry name" value="HTH_XRE"/>
    <property type="match status" value="1"/>
</dbReference>
<dbReference type="Pfam" id="PF13560">
    <property type="entry name" value="HTH_31"/>
    <property type="match status" value="1"/>
</dbReference>
<dbReference type="InterPro" id="IPR010982">
    <property type="entry name" value="Lambda_DNA-bd_dom_sf"/>
</dbReference>
<organism evidence="2 3">
    <name type="scientific">Streptomyces aidingensis</name>
    <dbReference type="NCBI Taxonomy" id="910347"/>
    <lineage>
        <taxon>Bacteria</taxon>
        <taxon>Bacillati</taxon>
        <taxon>Actinomycetota</taxon>
        <taxon>Actinomycetes</taxon>
        <taxon>Kitasatosporales</taxon>
        <taxon>Streptomycetaceae</taxon>
        <taxon>Streptomyces</taxon>
    </lineage>
</organism>
<keyword evidence="3" id="KW-1185">Reference proteome</keyword>
<dbReference type="SUPFAM" id="SSF47413">
    <property type="entry name" value="lambda repressor-like DNA-binding domains"/>
    <property type="match status" value="1"/>
</dbReference>
<dbReference type="GO" id="GO:0003677">
    <property type="term" value="F:DNA binding"/>
    <property type="evidence" value="ECO:0007669"/>
    <property type="project" value="InterPro"/>
</dbReference>
<dbReference type="Pfam" id="PF19054">
    <property type="entry name" value="DUF5753"/>
    <property type="match status" value="1"/>
</dbReference>
<dbReference type="EMBL" id="FOLM01000002">
    <property type="protein sequence ID" value="SFC16713.1"/>
    <property type="molecule type" value="Genomic_DNA"/>
</dbReference>
<accession>A0A1I1H5K1</accession>
<dbReference type="Proteomes" id="UP000199207">
    <property type="component" value="Unassembled WGS sequence"/>
</dbReference>
<dbReference type="OrthoDB" id="4285266at2"/>
<proteinExistence type="predicted"/>